<dbReference type="AlphaFoldDB" id="A0A0A7A4S0"/>
<protein>
    <submittedName>
        <fullName evidence="1">OspC family protein</fullName>
    </submittedName>
</protein>
<accession>A0A0A7A4S0</accession>
<keyword evidence="1" id="KW-0614">Plasmid</keyword>
<dbReference type="EMBL" id="CP006737">
    <property type="protein sequence ID" value="AHA69170.1"/>
    <property type="molecule type" value="Genomic_DNA"/>
</dbReference>
<name>A0A0A7A4S0_SHIDY</name>
<dbReference type="KEGG" id="sdz:Asd1617_06343"/>
<proteinExistence type="predicted"/>
<reference evidence="1 2" key="1">
    <citation type="submission" date="2013-09" db="EMBL/GenBank/DDBJ databases">
        <title>Comparative genomics of Sd1617 to representative strains in evaluating its pathogenesis.</title>
        <authorList>
            <person name="Aksomboon Vongsawan A."/>
            <person name="Kapatral V."/>
            <person name="Vaisvil B."/>
            <person name="Serichantalergs O."/>
            <person name="Hale T.L."/>
            <person name="Mason C.J."/>
        </authorList>
    </citation>
    <scope>NUCLEOTIDE SEQUENCE [LARGE SCALE GENOMIC DNA]</scope>
    <source>
        <strain evidence="1 2">1617</strain>
        <plasmid evidence="1 2">pSLG231</plasmid>
    </source>
</reference>
<dbReference type="PATRIC" id="fig|754093.4.peg.6219"/>
<dbReference type="Proteomes" id="UP000031647">
    <property type="component" value="Plasmid pSLG231"/>
</dbReference>
<evidence type="ECO:0000313" key="1">
    <source>
        <dbReference type="EMBL" id="AHA69170.1"/>
    </source>
</evidence>
<gene>
    <name evidence="1" type="ORF">Asd1617_06343</name>
</gene>
<dbReference type="HOGENOM" id="CLU_182323_0_0_6"/>
<evidence type="ECO:0000313" key="2">
    <source>
        <dbReference type="Proteomes" id="UP000031647"/>
    </source>
</evidence>
<organism evidence="1 2">
    <name type="scientific">Shigella dysenteriae 1617</name>
    <dbReference type="NCBI Taxonomy" id="754093"/>
    <lineage>
        <taxon>Bacteria</taxon>
        <taxon>Pseudomonadati</taxon>
        <taxon>Pseudomonadota</taxon>
        <taxon>Gammaproteobacteria</taxon>
        <taxon>Enterobacterales</taxon>
        <taxon>Enterobacteriaceae</taxon>
        <taxon>Shigella</taxon>
    </lineage>
</organism>
<sequence length="98" mass="10616">MKIPEAVNHINVQNNVDLVDGKTNPNKATKALQKNILRVTNSSSSGISEKHLDHCANTVKNFLRKSIAAQSYSKMFSQGTSFKSLNLSIEAPSGARSS</sequence>
<geneLocation type="plasmid" evidence="1 2">
    <name>pSLG231</name>
</geneLocation>